<feature type="chain" id="PRO_5036701082" description="PepSY domain-containing protein" evidence="2">
    <location>
        <begin position="28"/>
        <end position="220"/>
    </location>
</feature>
<feature type="signal peptide" evidence="2">
    <location>
        <begin position="1"/>
        <end position="27"/>
    </location>
</feature>
<feature type="compositionally biased region" description="Basic and acidic residues" evidence="1">
    <location>
        <begin position="64"/>
        <end position="75"/>
    </location>
</feature>
<keyword evidence="2" id="KW-0732">Signal</keyword>
<feature type="compositionally biased region" description="Acidic residues" evidence="1">
    <location>
        <begin position="76"/>
        <end position="90"/>
    </location>
</feature>
<accession>A0A927UEG2</accession>
<dbReference type="EMBL" id="SVER01000031">
    <property type="protein sequence ID" value="MBE5920367.1"/>
    <property type="molecule type" value="Genomic_DNA"/>
</dbReference>
<name>A0A927UEG2_9FIRM</name>
<comment type="caution">
    <text evidence="3">The sequence shown here is derived from an EMBL/GenBank/DDBJ whole genome shotgun (WGS) entry which is preliminary data.</text>
</comment>
<dbReference type="Proteomes" id="UP000766246">
    <property type="component" value="Unassembled WGS sequence"/>
</dbReference>
<proteinExistence type="predicted"/>
<evidence type="ECO:0000313" key="3">
    <source>
        <dbReference type="EMBL" id="MBE5920367.1"/>
    </source>
</evidence>
<evidence type="ECO:0000256" key="2">
    <source>
        <dbReference type="SAM" id="SignalP"/>
    </source>
</evidence>
<reference evidence="3" key="1">
    <citation type="submission" date="2019-04" db="EMBL/GenBank/DDBJ databases">
        <title>Evolution of Biomass-Degrading Anaerobic Consortia Revealed by Metagenomics.</title>
        <authorList>
            <person name="Peng X."/>
        </authorList>
    </citation>
    <scope>NUCLEOTIDE SEQUENCE</scope>
    <source>
        <strain evidence="3">SIG311</strain>
    </source>
</reference>
<gene>
    <name evidence="3" type="ORF">E7272_11075</name>
</gene>
<feature type="region of interest" description="Disordered" evidence="1">
    <location>
        <begin position="35"/>
        <end position="120"/>
    </location>
</feature>
<dbReference type="AlphaFoldDB" id="A0A927UEG2"/>
<evidence type="ECO:0008006" key="5">
    <source>
        <dbReference type="Google" id="ProtNLM"/>
    </source>
</evidence>
<protein>
    <recommendedName>
        <fullName evidence="5">PepSY domain-containing protein</fullName>
    </recommendedName>
</protein>
<feature type="compositionally biased region" description="Low complexity" evidence="1">
    <location>
        <begin position="46"/>
        <end position="62"/>
    </location>
</feature>
<evidence type="ECO:0000256" key="1">
    <source>
        <dbReference type="SAM" id="MobiDB-lite"/>
    </source>
</evidence>
<feature type="compositionally biased region" description="Acidic residues" evidence="1">
    <location>
        <begin position="98"/>
        <end position="111"/>
    </location>
</feature>
<sequence length="220" mass="24639">MNLKKLITIIATLSLLIGTGDMPIVHAEEAASMEDKISLENTTQVEEFNNDSSNENNNASESTDTTKKAEGKAEDEPKEEDQSDEDIEEGSAEKTYEDIEEESDAEIDNETNDSKDKEDVKEDVTFSFLNLTTYQVIGLFDQDGNYYEESTYMGESNVCDKECTTKALIATALEYSNNKNQIEAYLDNHITLPEICPEDYKIVIYLDIDGNITNARAFSS</sequence>
<evidence type="ECO:0000313" key="4">
    <source>
        <dbReference type="Proteomes" id="UP000766246"/>
    </source>
</evidence>
<organism evidence="3 4">
    <name type="scientific">Pseudobutyrivibrio ruminis</name>
    <dbReference type="NCBI Taxonomy" id="46206"/>
    <lineage>
        <taxon>Bacteria</taxon>
        <taxon>Bacillati</taxon>
        <taxon>Bacillota</taxon>
        <taxon>Clostridia</taxon>
        <taxon>Lachnospirales</taxon>
        <taxon>Lachnospiraceae</taxon>
        <taxon>Pseudobutyrivibrio</taxon>
    </lineage>
</organism>